<evidence type="ECO:0000259" key="4">
    <source>
        <dbReference type="PROSITE" id="PS51504"/>
    </source>
</evidence>
<dbReference type="EMBL" id="JAMSHJ010000002">
    <property type="protein sequence ID" value="KAI5438043.1"/>
    <property type="molecule type" value="Genomic_DNA"/>
</dbReference>
<dbReference type="PANTHER" id="PTHR11467:SF180">
    <property type="entry name" value="LINKER HISTONE H1 AND H5 FAMILY PROTEIN"/>
    <property type="match status" value="1"/>
</dbReference>
<dbReference type="Pfam" id="PF00538">
    <property type="entry name" value="Linker_histone"/>
    <property type="match status" value="1"/>
</dbReference>
<dbReference type="GO" id="GO:0045910">
    <property type="term" value="P:negative regulation of DNA recombination"/>
    <property type="evidence" value="ECO:0007669"/>
    <property type="project" value="TreeGrafter"/>
</dbReference>
<comment type="caution">
    <text evidence="5">The sequence shown here is derived from an EMBL/GenBank/DDBJ whole genome shotgun (WGS) entry which is preliminary data.</text>
</comment>
<name>A0A9D4YED1_PEA</name>
<evidence type="ECO:0000313" key="5">
    <source>
        <dbReference type="EMBL" id="KAI5438043.1"/>
    </source>
</evidence>
<dbReference type="CDD" id="cd00073">
    <property type="entry name" value="H15"/>
    <property type="match status" value="1"/>
</dbReference>
<evidence type="ECO:0000256" key="2">
    <source>
        <dbReference type="ARBA" id="ARBA00023125"/>
    </source>
</evidence>
<keyword evidence="2" id="KW-0238">DNA-binding</keyword>
<proteinExistence type="predicted"/>
<dbReference type="AlphaFoldDB" id="A0A9D4YED1"/>
<dbReference type="Proteomes" id="UP001058974">
    <property type="component" value="Chromosome 2"/>
</dbReference>
<dbReference type="InterPro" id="IPR005818">
    <property type="entry name" value="Histone_H1/H5_H15"/>
</dbReference>
<gene>
    <name evidence="5" type="ORF">KIW84_023960</name>
</gene>
<dbReference type="GO" id="GO:0000786">
    <property type="term" value="C:nucleosome"/>
    <property type="evidence" value="ECO:0007669"/>
    <property type="project" value="InterPro"/>
</dbReference>
<evidence type="ECO:0000256" key="3">
    <source>
        <dbReference type="ARBA" id="ARBA00023242"/>
    </source>
</evidence>
<sequence length="251" mass="28088">MATSSEASKETTKVAKVSIKSTKVLKKISDLPPFSTLPGPVMRAIPAESSNIGTKQCDNNNNNNSFKQKMEEKVSKVVTKCQSPSSTLDYNNSLEVFNGISYPTDIVLKDKSTDNIEPVLSKFIYSEPTKEGFLFKNKAYDESIRVRVPFAYPNNLQALTTHRCSNQAQKTAAANKPLSHPTFAEMITEAITNLKERTGSSQYAETKFIKEKHEDSPPTYRKLVKFTYQKVLFHYGEITLQTSSVTSPLRL</sequence>
<dbReference type="GO" id="GO:0006334">
    <property type="term" value="P:nucleosome assembly"/>
    <property type="evidence" value="ECO:0007669"/>
    <property type="project" value="InterPro"/>
</dbReference>
<dbReference type="SMART" id="SM00526">
    <property type="entry name" value="H15"/>
    <property type="match status" value="1"/>
</dbReference>
<dbReference type="PANTHER" id="PTHR11467">
    <property type="entry name" value="HISTONE H1"/>
    <property type="match status" value="1"/>
</dbReference>
<dbReference type="SUPFAM" id="SSF46785">
    <property type="entry name" value="Winged helix' DNA-binding domain"/>
    <property type="match status" value="1"/>
</dbReference>
<evidence type="ECO:0000256" key="1">
    <source>
        <dbReference type="ARBA" id="ARBA00004123"/>
    </source>
</evidence>
<keyword evidence="3" id="KW-0539">Nucleus</keyword>
<dbReference type="GO" id="GO:0005634">
    <property type="term" value="C:nucleus"/>
    <property type="evidence" value="ECO:0007669"/>
    <property type="project" value="UniProtKB-SubCell"/>
</dbReference>
<dbReference type="InterPro" id="IPR036388">
    <property type="entry name" value="WH-like_DNA-bd_sf"/>
</dbReference>
<keyword evidence="6" id="KW-1185">Reference proteome</keyword>
<protein>
    <recommendedName>
        <fullName evidence="4">H15 domain-containing protein</fullName>
    </recommendedName>
</protein>
<dbReference type="GO" id="GO:0003690">
    <property type="term" value="F:double-stranded DNA binding"/>
    <property type="evidence" value="ECO:0007669"/>
    <property type="project" value="TreeGrafter"/>
</dbReference>
<organism evidence="5 6">
    <name type="scientific">Pisum sativum</name>
    <name type="common">Garden pea</name>
    <name type="synonym">Lathyrus oleraceus</name>
    <dbReference type="NCBI Taxonomy" id="3888"/>
    <lineage>
        <taxon>Eukaryota</taxon>
        <taxon>Viridiplantae</taxon>
        <taxon>Streptophyta</taxon>
        <taxon>Embryophyta</taxon>
        <taxon>Tracheophyta</taxon>
        <taxon>Spermatophyta</taxon>
        <taxon>Magnoliopsida</taxon>
        <taxon>eudicotyledons</taxon>
        <taxon>Gunneridae</taxon>
        <taxon>Pentapetalae</taxon>
        <taxon>rosids</taxon>
        <taxon>fabids</taxon>
        <taxon>Fabales</taxon>
        <taxon>Fabaceae</taxon>
        <taxon>Papilionoideae</taxon>
        <taxon>50 kb inversion clade</taxon>
        <taxon>NPAAA clade</taxon>
        <taxon>Hologalegina</taxon>
        <taxon>IRL clade</taxon>
        <taxon>Fabeae</taxon>
        <taxon>Lathyrus</taxon>
    </lineage>
</organism>
<accession>A0A9D4YED1</accession>
<dbReference type="Gramene" id="Psat02G0396000-T1">
    <property type="protein sequence ID" value="KAI5438043.1"/>
    <property type="gene ID" value="KIW84_023960"/>
</dbReference>
<dbReference type="Gene3D" id="1.10.10.10">
    <property type="entry name" value="Winged helix-like DNA-binding domain superfamily/Winged helix DNA-binding domain"/>
    <property type="match status" value="1"/>
</dbReference>
<dbReference type="GO" id="GO:0031492">
    <property type="term" value="F:nucleosomal DNA binding"/>
    <property type="evidence" value="ECO:0007669"/>
    <property type="project" value="TreeGrafter"/>
</dbReference>
<reference evidence="5 6" key="1">
    <citation type="journal article" date="2022" name="Nat. Genet.">
        <title>Improved pea reference genome and pan-genome highlight genomic features and evolutionary characteristics.</title>
        <authorList>
            <person name="Yang T."/>
            <person name="Liu R."/>
            <person name="Luo Y."/>
            <person name="Hu S."/>
            <person name="Wang D."/>
            <person name="Wang C."/>
            <person name="Pandey M.K."/>
            <person name="Ge S."/>
            <person name="Xu Q."/>
            <person name="Li N."/>
            <person name="Li G."/>
            <person name="Huang Y."/>
            <person name="Saxena R.K."/>
            <person name="Ji Y."/>
            <person name="Li M."/>
            <person name="Yan X."/>
            <person name="He Y."/>
            <person name="Liu Y."/>
            <person name="Wang X."/>
            <person name="Xiang C."/>
            <person name="Varshney R.K."/>
            <person name="Ding H."/>
            <person name="Gao S."/>
            <person name="Zong X."/>
        </authorList>
    </citation>
    <scope>NUCLEOTIDE SEQUENCE [LARGE SCALE GENOMIC DNA]</scope>
    <source>
        <strain evidence="5 6">cv. Zhongwan 6</strain>
    </source>
</reference>
<evidence type="ECO:0000313" key="6">
    <source>
        <dbReference type="Proteomes" id="UP001058974"/>
    </source>
</evidence>
<dbReference type="InterPro" id="IPR036390">
    <property type="entry name" value="WH_DNA-bd_sf"/>
</dbReference>
<comment type="subcellular location">
    <subcellularLocation>
        <location evidence="1">Nucleus</location>
    </subcellularLocation>
</comment>
<dbReference type="GO" id="GO:0030261">
    <property type="term" value="P:chromosome condensation"/>
    <property type="evidence" value="ECO:0007669"/>
    <property type="project" value="TreeGrafter"/>
</dbReference>
<dbReference type="PROSITE" id="PS51504">
    <property type="entry name" value="H15"/>
    <property type="match status" value="1"/>
</dbReference>
<feature type="domain" description="H15" evidence="4">
    <location>
        <begin position="179"/>
        <end position="251"/>
    </location>
</feature>